<keyword evidence="4" id="KW-0067">ATP-binding</keyword>
<proteinExistence type="predicted"/>
<dbReference type="Pfam" id="PF00580">
    <property type="entry name" value="UvrD-helicase"/>
    <property type="match status" value="1"/>
</dbReference>
<organism evidence="6 7">
    <name type="scientific">Tessaracoccus aquimaris</name>
    <dbReference type="NCBI Taxonomy" id="1332264"/>
    <lineage>
        <taxon>Bacteria</taxon>
        <taxon>Bacillati</taxon>
        <taxon>Actinomycetota</taxon>
        <taxon>Actinomycetes</taxon>
        <taxon>Propionibacteriales</taxon>
        <taxon>Propionibacteriaceae</taxon>
        <taxon>Tessaracoccus</taxon>
    </lineage>
</organism>
<dbReference type="PANTHER" id="PTHR11070">
    <property type="entry name" value="UVRD / RECB / PCRA DNA HELICASE FAMILY MEMBER"/>
    <property type="match status" value="1"/>
</dbReference>
<accession>A0A1Q2CMI8</accession>
<keyword evidence="2" id="KW-0378">Hydrolase</keyword>
<dbReference type="GO" id="GO:0000725">
    <property type="term" value="P:recombinational repair"/>
    <property type="evidence" value="ECO:0007669"/>
    <property type="project" value="TreeGrafter"/>
</dbReference>
<evidence type="ECO:0000259" key="5">
    <source>
        <dbReference type="Pfam" id="PF00580"/>
    </source>
</evidence>
<dbReference type="InterPro" id="IPR000212">
    <property type="entry name" value="DNA_helicase_UvrD/REP"/>
</dbReference>
<gene>
    <name evidence="6" type="ORF">BW730_06930</name>
</gene>
<dbReference type="GO" id="GO:0043138">
    <property type="term" value="F:3'-5' DNA helicase activity"/>
    <property type="evidence" value="ECO:0007669"/>
    <property type="project" value="TreeGrafter"/>
</dbReference>
<dbReference type="STRING" id="1332264.BW730_06930"/>
<dbReference type="GO" id="GO:0016787">
    <property type="term" value="F:hydrolase activity"/>
    <property type="evidence" value="ECO:0007669"/>
    <property type="project" value="UniProtKB-KW"/>
</dbReference>
<evidence type="ECO:0000256" key="1">
    <source>
        <dbReference type="ARBA" id="ARBA00022741"/>
    </source>
</evidence>
<evidence type="ECO:0000256" key="4">
    <source>
        <dbReference type="ARBA" id="ARBA00022840"/>
    </source>
</evidence>
<keyword evidence="3" id="KW-0347">Helicase</keyword>
<keyword evidence="1" id="KW-0547">Nucleotide-binding</keyword>
<evidence type="ECO:0000256" key="3">
    <source>
        <dbReference type="ARBA" id="ARBA00022806"/>
    </source>
</evidence>
<dbReference type="InterPro" id="IPR027417">
    <property type="entry name" value="P-loop_NTPase"/>
</dbReference>
<evidence type="ECO:0000313" key="6">
    <source>
        <dbReference type="EMBL" id="AQP47275.1"/>
    </source>
</evidence>
<protein>
    <recommendedName>
        <fullName evidence="5">UvrD-like helicase ATP-binding domain-containing protein</fullName>
    </recommendedName>
</protein>
<dbReference type="EMBL" id="CP019606">
    <property type="protein sequence ID" value="AQP47275.1"/>
    <property type="molecule type" value="Genomic_DNA"/>
</dbReference>
<evidence type="ECO:0000313" key="7">
    <source>
        <dbReference type="Proteomes" id="UP000188145"/>
    </source>
</evidence>
<dbReference type="AlphaFoldDB" id="A0A1Q2CMI8"/>
<evidence type="ECO:0000256" key="2">
    <source>
        <dbReference type="ARBA" id="ARBA00022801"/>
    </source>
</evidence>
<keyword evidence="7" id="KW-1185">Reference proteome</keyword>
<reference evidence="7" key="1">
    <citation type="submission" date="2017-02" db="EMBL/GenBank/DDBJ databases">
        <title>Tessaracoccus aquaemaris sp. nov., isolated from the intestine of a Korean rockfish, Sebastes schlegelii, in a marine aquaculture pond.</title>
        <authorList>
            <person name="Tak E.J."/>
            <person name="Bae J.-W."/>
        </authorList>
    </citation>
    <scope>NUCLEOTIDE SEQUENCE [LARGE SCALE GENOMIC DNA]</scope>
    <source>
        <strain evidence="7">NSG39</strain>
    </source>
</reference>
<name>A0A1Q2CMI8_9ACTN</name>
<dbReference type="InterPro" id="IPR014016">
    <property type="entry name" value="UvrD-like_ATP-bd"/>
</dbReference>
<dbReference type="OrthoDB" id="3196263at2"/>
<sequence length="478" mass="52499">MSALSLLDSLPASIELAAGGGKTWMLADTVRSIAGGEGRALILTHTVAGLHSIRSKLREFEVSADAYRVATLTSLAIELVSAYSSHADFAVPENVDLTRSGEYIQGAIAVLQRQHIRDVFSLSYTHLLVDEYQDCSTSQHALVYALRTAIPQTAVFGDRLQSIFGFADPIVDWGSDVLPHFPAFPVSHVPWRWLGHNEELGEWLVALRSQLTVGNVVDFSRDLPSGVAFLPRTTSGFELVDAARKRRGDGETVVVITAPHLHSARAVASRLPGYAVMEELGGSFMFKRLGALADLDPSDYATWLVATAKECFTGYGKLDKGVLGRMCKGQPVTTLKRPGLERTLAVIDLVRTAPELGVLATAMNEIRQGREAQLHSREAWLDMTAVVEACAVDPERGMLAELSRVRERVRHGGRRRQLHTVSRTVLIKGLEYDHVIIPNIADIRDVCNLYVALTRARKSITIIGQTPRVTLTETLRRH</sequence>
<dbReference type="KEGG" id="tes:BW730_06930"/>
<dbReference type="GO" id="GO:0003677">
    <property type="term" value="F:DNA binding"/>
    <property type="evidence" value="ECO:0007669"/>
    <property type="project" value="InterPro"/>
</dbReference>
<dbReference type="SUPFAM" id="SSF52540">
    <property type="entry name" value="P-loop containing nucleoside triphosphate hydrolases"/>
    <property type="match status" value="1"/>
</dbReference>
<dbReference type="GO" id="GO:0005524">
    <property type="term" value="F:ATP binding"/>
    <property type="evidence" value="ECO:0007669"/>
    <property type="project" value="UniProtKB-KW"/>
</dbReference>
<dbReference type="Proteomes" id="UP000188145">
    <property type="component" value="Chromosome"/>
</dbReference>
<dbReference type="Gene3D" id="3.40.50.300">
    <property type="entry name" value="P-loop containing nucleotide triphosphate hydrolases"/>
    <property type="match status" value="2"/>
</dbReference>
<feature type="domain" description="UvrD-like helicase ATP-binding" evidence="5">
    <location>
        <begin position="110"/>
        <end position="166"/>
    </location>
</feature>
<dbReference type="RefSeq" id="WP_077685604.1">
    <property type="nucleotide sequence ID" value="NZ_CP019606.1"/>
</dbReference>
<dbReference type="PANTHER" id="PTHR11070:SF2">
    <property type="entry name" value="ATP-DEPENDENT DNA HELICASE SRS2"/>
    <property type="match status" value="1"/>
</dbReference>